<protein>
    <recommendedName>
        <fullName evidence="2">Phage protein D</fullName>
    </recommendedName>
</protein>
<organism evidence="1">
    <name type="scientific">uncultured Chloroflexia bacterium</name>
    <dbReference type="NCBI Taxonomy" id="1672391"/>
    <lineage>
        <taxon>Bacteria</taxon>
        <taxon>Bacillati</taxon>
        <taxon>Chloroflexota</taxon>
        <taxon>Chloroflexia</taxon>
        <taxon>environmental samples</taxon>
    </lineage>
</organism>
<proteinExistence type="predicted"/>
<evidence type="ECO:0008006" key="2">
    <source>
        <dbReference type="Google" id="ProtNLM"/>
    </source>
</evidence>
<sequence length="372" mass="39825">MLKGFYLTLLVGPSVPLPAPQPVVDALSSAQVTTSAGQASGFQLSFAVSKRSVLNRVLLPAGYLDPKVRVILMVTMNGLPTVLMDGVITRQELAPSNEPGQSKLTITGEDLTVMMDLEHNRACYPAMPANARVALICSKYALYGIVPAPVPPLLVDIPNPVKSIPVQSSTDLEYLKKLAWDVGYVFYIDPGPAPGVNVAYWGPEIRIGIPQPALSVNMDADTNVESLSFSFDGQAKTQFTVTVTEPITKLPIPVPIPDVGILRPPLAARPAPALRKAPLPTAKQNPVKAALLGLAQTAQASDAISGSGQLDVLRYGHILKARRLVGVRGAGITYDGHYYVKSVTHNIKRGEYRQSFTLARDGLLPLIPKVMP</sequence>
<reference evidence="1" key="1">
    <citation type="submission" date="2020-02" db="EMBL/GenBank/DDBJ databases">
        <authorList>
            <person name="Meier V. D."/>
        </authorList>
    </citation>
    <scope>NUCLEOTIDE SEQUENCE</scope>
    <source>
        <strain evidence="1">AVDCRST_MAG93</strain>
    </source>
</reference>
<name>A0A6J4I684_9CHLR</name>
<gene>
    <name evidence="1" type="ORF">AVDCRST_MAG93-1346</name>
</gene>
<dbReference type="AlphaFoldDB" id="A0A6J4I684"/>
<accession>A0A6J4I684</accession>
<dbReference type="SUPFAM" id="SSF69279">
    <property type="entry name" value="Phage tail proteins"/>
    <property type="match status" value="1"/>
</dbReference>
<evidence type="ECO:0000313" key="1">
    <source>
        <dbReference type="EMBL" id="CAA9241502.1"/>
    </source>
</evidence>
<dbReference type="EMBL" id="CADCTR010000456">
    <property type="protein sequence ID" value="CAA9241502.1"/>
    <property type="molecule type" value="Genomic_DNA"/>
</dbReference>